<protein>
    <submittedName>
        <fullName evidence="2">Putative secreted protein (Por secretion system target)</fullName>
    </submittedName>
</protein>
<keyword evidence="3" id="KW-1185">Reference proteome</keyword>
<accession>A0A2V3PQF4</accession>
<name>A0A2V3PQF4_9BACT</name>
<evidence type="ECO:0000313" key="3">
    <source>
        <dbReference type="Proteomes" id="UP000247973"/>
    </source>
</evidence>
<dbReference type="EMBL" id="QICL01000014">
    <property type="protein sequence ID" value="PXV63351.1"/>
    <property type="molecule type" value="Genomic_DNA"/>
</dbReference>
<comment type="caution">
    <text evidence="2">The sequence shown here is derived from an EMBL/GenBank/DDBJ whole genome shotgun (WGS) entry which is preliminary data.</text>
</comment>
<dbReference type="InterPro" id="IPR040853">
    <property type="entry name" value="RapA2_cadherin-like"/>
</dbReference>
<dbReference type="Pfam" id="PF17803">
    <property type="entry name" value="Cadherin_4"/>
    <property type="match status" value="1"/>
</dbReference>
<feature type="domain" description="RapA2 cadherin-like" evidence="1">
    <location>
        <begin position="395"/>
        <end position="468"/>
    </location>
</feature>
<dbReference type="RefSeq" id="WP_110310993.1">
    <property type="nucleotide sequence ID" value="NZ_QICL01000014.1"/>
</dbReference>
<reference evidence="2 3" key="1">
    <citation type="submission" date="2018-03" db="EMBL/GenBank/DDBJ databases">
        <title>Genomic Encyclopedia of Archaeal and Bacterial Type Strains, Phase II (KMG-II): from individual species to whole genera.</title>
        <authorList>
            <person name="Goeker M."/>
        </authorList>
    </citation>
    <scope>NUCLEOTIDE SEQUENCE [LARGE SCALE GENOMIC DNA]</scope>
    <source>
        <strain evidence="2 3">DSM 100214</strain>
    </source>
</reference>
<evidence type="ECO:0000259" key="1">
    <source>
        <dbReference type="Pfam" id="PF17803"/>
    </source>
</evidence>
<sequence length="1185" mass="130633">MKIERITKVAVNKCSFFAYFFTIFTFFASAQVYGPEKVLQGNFGTVDSRGKNGDNGVGENIYPLLDATKLGTYYQPAHTVFNNNILKEVPINPNATFGKPLTEVDGAKTSYKWGLTETWYSGYANTLPDKSNKNSWQIVPHAPNNGYYIIATSTSGMYHLPSLSDKPWPITLYDRYETDLQNPRNYFMVVNADEDSKKVFYSQEVQVESGQAYRMGLDLAQLNNTGAAPSVALVIDSDPTKLSTAKAIKTITMSKVGVWENTYFDYVVPCGVKKVYIAFRNNVSGGVGNDLALDNLSMKAIIPQIKTSMSNCSKGTYTLTVSTPEAFPAASYTFQWQIKNGNTYKDVSGATQNFYTANAAGVYRLSVYTKTTGECRMYSNEIALTKVDNCLVVVNPVARDDVYTTLPATNLEGNVLTNDAPGNVGDALAVVEYEINGTKYAAGTTAKIYKDNVLVGTITLNQNGTFLFISVPGLNMPFTVPDITYVIAENTAGQASAKIKITVKEKAVPVIAVKYDASCTLCSIKVSLSGTNMSDGINYSLYRGTEKKGTFDVNYKLEFVETVSGTFEYTVKDEKGGVVKTFSMTVHPAAVTWKKASTTTLWSDSANWESPTGTGSPIWCTDVTIAENAATYPTLVAGDACRDITFKNGATVGQIQQLLYRKAFVELNPERNRWYMLSDPLRYMYSADYHGDMTWTNAESPKIFMMYFNVASSKNPDGRTGYSVGDFSKPFAKLEEDLRTGKGFALWVNGKANGFSYNDTSFPTGTPYKFPRRLANGNDVSYSYHDKTTGKWLTPVSNLDRGDVASIPNDSVWSVSHDKLSAQQKNNRYRFLFEESFSNGASTVAVAAGTTNIVGNPFMSHIDFAKFVEDNANNIYGYYRIWDGNKFYAYVAAGSSEMWSGLGGLSTETSVEGLSQFIPPMQSFFVETKPGKSSIVFKPQNISVAKTGVNVELRSQIQAISDVIYISLTMNNTQSQTILAARKGASLRYAAGEDIKKLFSPGTDIPEIYTIADETEALEINLIGNDDKNTIIPIGIRTGKTGTATITIKGIETFTAYSDVILIDKQQKKEYDLRKTSSVSFDKTSGKNLEDRFTIELRRRSTTGIEKETSEGDEISMTLTNGIQIESAHSELEQVELFDTMGRVVFRKDKIHDNTYLINEGVVGKGFYLLKAKTTEASKSFKLVL</sequence>
<proteinExistence type="predicted"/>
<organism evidence="2 3">
    <name type="scientific">Dysgonomonas alginatilytica</name>
    <dbReference type="NCBI Taxonomy" id="1605892"/>
    <lineage>
        <taxon>Bacteria</taxon>
        <taxon>Pseudomonadati</taxon>
        <taxon>Bacteroidota</taxon>
        <taxon>Bacteroidia</taxon>
        <taxon>Bacteroidales</taxon>
        <taxon>Dysgonomonadaceae</taxon>
        <taxon>Dysgonomonas</taxon>
    </lineage>
</organism>
<evidence type="ECO:0000313" key="2">
    <source>
        <dbReference type="EMBL" id="PXV63351.1"/>
    </source>
</evidence>
<dbReference type="NCBIfam" id="TIGR04183">
    <property type="entry name" value="Por_Secre_tail"/>
    <property type="match status" value="1"/>
</dbReference>
<dbReference type="AlphaFoldDB" id="A0A2V3PQF4"/>
<dbReference type="Proteomes" id="UP000247973">
    <property type="component" value="Unassembled WGS sequence"/>
</dbReference>
<gene>
    <name evidence="2" type="ORF">CLV62_11468</name>
</gene>
<dbReference type="OrthoDB" id="993253at2"/>
<dbReference type="InterPro" id="IPR026444">
    <property type="entry name" value="Secre_tail"/>
</dbReference>